<evidence type="ECO:0000256" key="1">
    <source>
        <dbReference type="ARBA" id="ARBA00004245"/>
    </source>
</evidence>
<dbReference type="GO" id="GO:0008017">
    <property type="term" value="F:microtubule binding"/>
    <property type="evidence" value="ECO:0007669"/>
    <property type="project" value="InterPro"/>
</dbReference>
<feature type="compositionally biased region" description="Basic and acidic residues" evidence="7">
    <location>
        <begin position="1172"/>
        <end position="1187"/>
    </location>
</feature>
<dbReference type="InterPro" id="IPR031852">
    <property type="entry name" value="Vik1/Cik1_MT-bd"/>
</dbReference>
<protein>
    <submittedName>
        <fullName evidence="10">Kinesin-like protein KIF18-like</fullName>
    </submittedName>
</protein>
<keyword evidence="6" id="KW-0175">Coiled coil</keyword>
<feature type="region of interest" description="Disordered" evidence="7">
    <location>
        <begin position="999"/>
        <end position="1031"/>
    </location>
</feature>
<keyword evidence="3 5" id="KW-0067">ATP-binding</keyword>
<dbReference type="GO" id="GO:0007018">
    <property type="term" value="P:microtubule-based movement"/>
    <property type="evidence" value="ECO:0007669"/>
    <property type="project" value="InterPro"/>
</dbReference>
<dbReference type="InterPro" id="IPR036961">
    <property type="entry name" value="Kinesin_motor_dom_sf"/>
</dbReference>
<dbReference type="SMART" id="SM00129">
    <property type="entry name" value="KISc"/>
    <property type="match status" value="1"/>
</dbReference>
<dbReference type="SMART" id="SM00353">
    <property type="entry name" value="HLH"/>
    <property type="match status" value="1"/>
</dbReference>
<feature type="coiled-coil region" evidence="6">
    <location>
        <begin position="1219"/>
        <end position="1246"/>
    </location>
</feature>
<dbReference type="InterPro" id="IPR019821">
    <property type="entry name" value="Kinesin_motor_CS"/>
</dbReference>
<dbReference type="GO" id="GO:0003777">
    <property type="term" value="F:microtubule motor activity"/>
    <property type="evidence" value="ECO:0007669"/>
    <property type="project" value="InterPro"/>
</dbReference>
<dbReference type="GO" id="GO:0005524">
    <property type="term" value="F:ATP binding"/>
    <property type="evidence" value="ECO:0007669"/>
    <property type="project" value="UniProtKB-UniRule"/>
</dbReference>
<feature type="domain" description="Kinesin motor" evidence="8">
    <location>
        <begin position="51"/>
        <end position="342"/>
    </location>
</feature>
<evidence type="ECO:0000259" key="8">
    <source>
        <dbReference type="PROSITE" id="PS50067"/>
    </source>
</evidence>
<dbReference type="PROSITE" id="PS50888">
    <property type="entry name" value="BHLH"/>
    <property type="match status" value="1"/>
</dbReference>
<dbReference type="PRINTS" id="PR00380">
    <property type="entry name" value="KINESINHEAVY"/>
</dbReference>
<comment type="caution">
    <text evidence="10">The sequence shown here is derived from an EMBL/GenBank/DDBJ whole genome shotgun (WGS) entry which is preliminary data.</text>
</comment>
<name>A0A8J5MYF4_HOMAM</name>
<evidence type="ECO:0000259" key="9">
    <source>
        <dbReference type="PROSITE" id="PS50888"/>
    </source>
</evidence>
<dbReference type="Pfam" id="PF00010">
    <property type="entry name" value="HLH"/>
    <property type="match status" value="1"/>
</dbReference>
<dbReference type="InterPro" id="IPR027640">
    <property type="entry name" value="Kinesin-like_fam"/>
</dbReference>
<dbReference type="Pfam" id="PF00225">
    <property type="entry name" value="Kinesin"/>
    <property type="match status" value="1"/>
</dbReference>
<evidence type="ECO:0000256" key="5">
    <source>
        <dbReference type="PROSITE-ProRule" id="PRU00283"/>
    </source>
</evidence>
<dbReference type="GO" id="GO:0046983">
    <property type="term" value="F:protein dimerization activity"/>
    <property type="evidence" value="ECO:0007669"/>
    <property type="project" value="InterPro"/>
</dbReference>
<evidence type="ECO:0000256" key="2">
    <source>
        <dbReference type="ARBA" id="ARBA00022741"/>
    </source>
</evidence>
<reference evidence="10" key="1">
    <citation type="journal article" date="2021" name="Sci. Adv.">
        <title>The American lobster genome reveals insights on longevity, neural, and immune adaptations.</title>
        <authorList>
            <person name="Polinski J.M."/>
            <person name="Zimin A.V."/>
            <person name="Clark K.F."/>
            <person name="Kohn A.B."/>
            <person name="Sadowski N."/>
            <person name="Timp W."/>
            <person name="Ptitsyn A."/>
            <person name="Khanna P."/>
            <person name="Romanova D.Y."/>
            <person name="Williams P."/>
            <person name="Greenwood S.J."/>
            <person name="Moroz L.L."/>
            <person name="Walt D.R."/>
            <person name="Bodnar A.G."/>
        </authorList>
    </citation>
    <scope>NUCLEOTIDE SEQUENCE</scope>
    <source>
        <strain evidence="10">GMGI-L3</strain>
    </source>
</reference>
<keyword evidence="11" id="KW-1185">Reference proteome</keyword>
<feature type="compositionally biased region" description="Polar residues" evidence="7">
    <location>
        <begin position="1010"/>
        <end position="1031"/>
    </location>
</feature>
<feature type="region of interest" description="Disordered" evidence="7">
    <location>
        <begin position="807"/>
        <end position="829"/>
    </location>
</feature>
<evidence type="ECO:0000256" key="6">
    <source>
        <dbReference type="SAM" id="Coils"/>
    </source>
</evidence>
<feature type="region of interest" description="Disordered" evidence="7">
    <location>
        <begin position="1146"/>
        <end position="1193"/>
    </location>
</feature>
<feature type="domain" description="BHLH" evidence="9">
    <location>
        <begin position="1175"/>
        <end position="1232"/>
    </location>
</feature>
<accession>A0A8J5MYF4</accession>
<dbReference type="PANTHER" id="PTHR47968:SF65">
    <property type="entry name" value="KINESIN MOTOR DOMAIN-CONTAINING PROTEIN"/>
    <property type="match status" value="1"/>
</dbReference>
<organism evidence="10 11">
    <name type="scientific">Homarus americanus</name>
    <name type="common">American lobster</name>
    <dbReference type="NCBI Taxonomy" id="6706"/>
    <lineage>
        <taxon>Eukaryota</taxon>
        <taxon>Metazoa</taxon>
        <taxon>Ecdysozoa</taxon>
        <taxon>Arthropoda</taxon>
        <taxon>Crustacea</taxon>
        <taxon>Multicrustacea</taxon>
        <taxon>Malacostraca</taxon>
        <taxon>Eumalacostraca</taxon>
        <taxon>Eucarida</taxon>
        <taxon>Decapoda</taxon>
        <taxon>Pleocyemata</taxon>
        <taxon>Astacidea</taxon>
        <taxon>Nephropoidea</taxon>
        <taxon>Nephropidae</taxon>
        <taxon>Homarus</taxon>
    </lineage>
</organism>
<evidence type="ECO:0000256" key="3">
    <source>
        <dbReference type="ARBA" id="ARBA00022840"/>
    </source>
</evidence>
<dbReference type="GO" id="GO:0015630">
    <property type="term" value="C:microtubule cytoskeleton"/>
    <property type="evidence" value="ECO:0007669"/>
    <property type="project" value="UniProtKB-ARBA"/>
</dbReference>
<keyword evidence="4" id="KW-0963">Cytoplasm</keyword>
<evidence type="ECO:0000256" key="7">
    <source>
        <dbReference type="SAM" id="MobiDB-lite"/>
    </source>
</evidence>
<feature type="binding site" evidence="5">
    <location>
        <begin position="154"/>
        <end position="161"/>
    </location>
    <ligand>
        <name>ATP</name>
        <dbReference type="ChEBI" id="CHEBI:30616"/>
    </ligand>
</feature>
<dbReference type="Gene3D" id="3.40.850.10">
    <property type="entry name" value="Kinesin motor domain"/>
    <property type="match status" value="2"/>
</dbReference>
<evidence type="ECO:0000313" key="10">
    <source>
        <dbReference type="EMBL" id="KAG7167932.1"/>
    </source>
</evidence>
<dbReference type="PROSITE" id="PS50067">
    <property type="entry name" value="KINESIN_MOTOR_2"/>
    <property type="match status" value="1"/>
</dbReference>
<dbReference type="InterPro" id="IPR036638">
    <property type="entry name" value="HLH_DNA-bd_sf"/>
</dbReference>
<keyword evidence="2 5" id="KW-0547">Nucleotide-binding</keyword>
<dbReference type="Proteomes" id="UP000747542">
    <property type="component" value="Unassembled WGS sequence"/>
</dbReference>
<comment type="subcellular location">
    <subcellularLocation>
        <location evidence="1">Cytoplasm</location>
        <location evidence="1">Cytoskeleton</location>
    </subcellularLocation>
</comment>
<dbReference type="InterPro" id="IPR001752">
    <property type="entry name" value="Kinesin_motor_dom"/>
</dbReference>
<dbReference type="InterPro" id="IPR011598">
    <property type="entry name" value="bHLH_dom"/>
</dbReference>
<dbReference type="Pfam" id="PF16796">
    <property type="entry name" value="Microtub_bd"/>
    <property type="match status" value="1"/>
</dbReference>
<dbReference type="EMBL" id="JAHLQT010021080">
    <property type="protein sequence ID" value="KAG7167932.1"/>
    <property type="molecule type" value="Genomic_DNA"/>
</dbReference>
<feature type="region of interest" description="Disordered" evidence="7">
    <location>
        <begin position="665"/>
        <end position="695"/>
    </location>
</feature>
<dbReference type="Gene3D" id="4.10.280.10">
    <property type="entry name" value="Helix-loop-helix DNA-binding domain"/>
    <property type="match status" value="1"/>
</dbReference>
<dbReference type="PANTHER" id="PTHR47968">
    <property type="entry name" value="CENTROMERE PROTEIN E"/>
    <property type="match status" value="1"/>
</dbReference>
<dbReference type="SUPFAM" id="SSF52540">
    <property type="entry name" value="P-loop containing nucleoside triphosphate hydrolases"/>
    <property type="match status" value="1"/>
</dbReference>
<keyword evidence="4" id="KW-0206">Cytoskeleton</keyword>
<proteinExistence type="inferred from homology"/>
<keyword evidence="5" id="KW-0505">Motor protein</keyword>
<evidence type="ECO:0000313" key="11">
    <source>
        <dbReference type="Proteomes" id="UP000747542"/>
    </source>
</evidence>
<dbReference type="InterPro" id="IPR027417">
    <property type="entry name" value="P-loop_NTPase"/>
</dbReference>
<feature type="region of interest" description="Disordered" evidence="7">
    <location>
        <begin position="378"/>
        <end position="399"/>
    </location>
</feature>
<sequence>MIDKMTLNRKVLKRVHSPIKSPKRNNTSLRKKALIRRLSSEVQFGAASKANLKVVVRVRPQNQREQENNARCVVNIIDDHMLVFDPKEEDDGFFFRGVRQRTRDLNKRQNKEQKFVFEKIFNEESTNEYIYESTTKDLINTVLSGYNCSVFAYGATGAGKTFTMLGKVDAPGITFLTLMELYRRIEEIKEEKTCEVRISYIEVYNEMVRDLLQPGKPLNVQENGQQVFVRQHDRIANVKAIAKLSMIDLAGSERGASTGFKGARFREGASINKSLLALGNCINALADGQRHIPYRDSKLTRLLKDSLGGNCRSVMIAAVSSASTTFEDTFNTLRYANRAKTIKTTIKKNLLNVDQHVSNYVKIVDELRQELCSMKEKEKSRDATVSGEESPTPAVTEEEAEAQARLLEACRERKALRWELLQLESSQRETEFKSMSKCERTLCNLNNLLSQMRKLQQSLQAKLSVNSSKLEYYQSELNRWGPNSCEPSAHSQQLIEKNQANLALRDLHQVSEYLKGMVQEGFNEQNASEQLINVLLMAARRFYVQLRAYNNCTPEMEEVFKGLVESMDESKVIWADQQSAGGEQEATDTPNEGTQAPLDVSYFTFLPTINTFFISPATVQEPAKVFRKSSLKSSVSVSQSSGGSITSVTPRRDLETIRKVLPVVPETEDDGGLPSTPMLGSLSRSPVDPVSGQDKRPLPVIAASVQGMSSVMGSLKETPLPREKCKPAVPSVVIKGTETFGFVSMVNGCGVVSAVNSLVPGSNMNTTELLQDIQPLECSINATVAITPAEGLNTTVDLPNNPVALNTTVDVPSVSPNSSTSTTTTTEVPTKLSANSTFVNAPQLSADPNTTFDKPVPSKTTANKKLLHSDTRINLQVSNAQETLESQSVVDLPVNSIDKSLTNCQANVDSLKTASRQLFQSCTLDSTFSVEETRNRERCSALDLQSPDVSAGQARQTTFEIPERRPLLSLENKAKKPLSPLPTVVVELEGSTMLPTSKEHKISHKHLSGHTPQKTPGKTITPWKNSSIKITPGKISTSANKLSITTTPGMRRCVSTPSLAAAASNVTANKLIKPSPNIKRKFTGLGGALHRTTSFLKGRTSAGNNQENVPPGSRFSCQLREILYLKVIWNSNNICRGGHTRVVVKSGLERPDRQTSIASDDEDSDRGNQMSYKERRREAHTQAEQKRRNAINKGYDSLQDLVPTCQNTEQGQGYKMSKATFLKKEKSKQEEEVAALQKEVVALTIMKLNYEQIVSAHQSQPGQMSKQISDDVKFQVFRAVMDSLNQSFERCVATNNFAEISGSVISWVEEHCKPQILREIMCGVLQQLGRQDMSYLS</sequence>
<evidence type="ECO:0000256" key="4">
    <source>
        <dbReference type="ARBA" id="ARBA00023212"/>
    </source>
</evidence>
<gene>
    <name evidence="10" type="primary">Kif18-L</name>
    <name evidence="10" type="ORF">Hamer_G018356</name>
</gene>
<dbReference type="SUPFAM" id="SSF47459">
    <property type="entry name" value="HLH, helix-loop-helix DNA-binding domain"/>
    <property type="match status" value="1"/>
</dbReference>
<dbReference type="PROSITE" id="PS00411">
    <property type="entry name" value="KINESIN_MOTOR_1"/>
    <property type="match status" value="1"/>
</dbReference>
<comment type="similarity">
    <text evidence="5">Belongs to the TRAFAC class myosin-kinesin ATPase superfamily. Kinesin family.</text>
</comment>